<name>A0A2T2N0N5_CORCC</name>
<dbReference type="Proteomes" id="UP000240883">
    <property type="component" value="Unassembled WGS sequence"/>
</dbReference>
<dbReference type="EMBL" id="KZ678174">
    <property type="protein sequence ID" value="PSN58974.1"/>
    <property type="molecule type" value="Genomic_DNA"/>
</dbReference>
<proteinExistence type="predicted"/>
<gene>
    <name evidence="1" type="ORF">BS50DRAFT_595018</name>
</gene>
<evidence type="ECO:0000313" key="2">
    <source>
        <dbReference type="Proteomes" id="UP000240883"/>
    </source>
</evidence>
<sequence length="268" mass="30299">MSYEMSPSQKRQARTPKACDGCRVKKSKVWPYPEIYFSSLTENPSVTGDNHAANVKRGIQPIKASVISSPEYGLLLDSDDFSEHSRYTLFLESQNKQLKEGLQAAYTMMEQNDSWPGGPVRLTRDGQPLVDELLRSLNIRAYPEKPDITEENEEINGPLTQMVHLEGFPDNPNGIDYTEFVNPSLDAENLNAGFDGFSSDQLTSFPSESLSLYSYEPAHQTSNLLNVDPLFNPEQLMTTFHTELDKPSYCHYSNQTYADDSFHEADMF</sequence>
<dbReference type="OrthoDB" id="4151048at2759"/>
<organism evidence="1 2">
    <name type="scientific">Corynespora cassiicola Philippines</name>
    <dbReference type="NCBI Taxonomy" id="1448308"/>
    <lineage>
        <taxon>Eukaryota</taxon>
        <taxon>Fungi</taxon>
        <taxon>Dikarya</taxon>
        <taxon>Ascomycota</taxon>
        <taxon>Pezizomycotina</taxon>
        <taxon>Dothideomycetes</taxon>
        <taxon>Pleosporomycetidae</taxon>
        <taxon>Pleosporales</taxon>
        <taxon>Corynesporascaceae</taxon>
        <taxon>Corynespora</taxon>
    </lineage>
</organism>
<reference evidence="1 2" key="1">
    <citation type="journal article" date="2018" name="Front. Microbiol.">
        <title>Genome-Wide Analysis of Corynespora cassiicola Leaf Fall Disease Putative Effectors.</title>
        <authorList>
            <person name="Lopez D."/>
            <person name="Ribeiro S."/>
            <person name="Label P."/>
            <person name="Fumanal B."/>
            <person name="Venisse J.S."/>
            <person name="Kohler A."/>
            <person name="de Oliveira R.R."/>
            <person name="Labutti K."/>
            <person name="Lipzen A."/>
            <person name="Lail K."/>
            <person name="Bauer D."/>
            <person name="Ohm R.A."/>
            <person name="Barry K.W."/>
            <person name="Spatafora J."/>
            <person name="Grigoriev I.V."/>
            <person name="Martin F.M."/>
            <person name="Pujade-Renaud V."/>
        </authorList>
    </citation>
    <scope>NUCLEOTIDE SEQUENCE [LARGE SCALE GENOMIC DNA]</scope>
    <source>
        <strain evidence="1 2">Philippines</strain>
    </source>
</reference>
<keyword evidence="2" id="KW-1185">Reference proteome</keyword>
<evidence type="ECO:0000313" key="1">
    <source>
        <dbReference type="EMBL" id="PSN58974.1"/>
    </source>
</evidence>
<protein>
    <submittedName>
        <fullName evidence="1">Uncharacterized protein</fullName>
    </submittedName>
</protein>
<dbReference type="AlphaFoldDB" id="A0A2T2N0N5"/>
<accession>A0A2T2N0N5</accession>